<evidence type="ECO:0000256" key="8">
    <source>
        <dbReference type="ARBA" id="ARBA00023027"/>
    </source>
</evidence>
<comment type="similarity">
    <text evidence="3">Belongs to the NADH dehydrogenase family.</text>
</comment>
<keyword evidence="10" id="KW-0576">Peroxisome</keyword>
<keyword evidence="6" id="KW-0274">FAD</keyword>
<keyword evidence="5" id="KW-0999">Mitochondrion inner membrane</keyword>
<proteinExistence type="inferred from homology"/>
<evidence type="ECO:0000256" key="2">
    <source>
        <dbReference type="ARBA" id="ARBA00004637"/>
    </source>
</evidence>
<keyword evidence="7" id="KW-0560">Oxidoreductase</keyword>
<evidence type="ECO:0000256" key="3">
    <source>
        <dbReference type="ARBA" id="ARBA00005272"/>
    </source>
</evidence>
<evidence type="ECO:0000256" key="6">
    <source>
        <dbReference type="ARBA" id="ARBA00022827"/>
    </source>
</evidence>
<protein>
    <recommendedName>
        <fullName evidence="12">FAD/NAD(P)-binding domain-containing protein</fullName>
    </recommendedName>
</protein>
<dbReference type="PANTHER" id="PTHR43706">
    <property type="entry name" value="NADH DEHYDROGENASE"/>
    <property type="match status" value="1"/>
</dbReference>
<dbReference type="GO" id="GO:0003954">
    <property type="term" value="F:NADH dehydrogenase activity"/>
    <property type="evidence" value="ECO:0007669"/>
    <property type="project" value="InterPro"/>
</dbReference>
<dbReference type="Gene3D" id="3.50.50.100">
    <property type="match status" value="2"/>
</dbReference>
<dbReference type="InterPro" id="IPR023753">
    <property type="entry name" value="FAD/NAD-binding_dom"/>
</dbReference>
<keyword evidence="9" id="KW-0496">Mitochondrion</keyword>
<comment type="subcellular location">
    <subcellularLocation>
        <location evidence="2">Mitochondrion inner membrane</location>
        <topology evidence="2">Peripheral membrane protein</topology>
    </subcellularLocation>
    <subcellularLocation>
        <location evidence="1">Peroxisome</location>
    </subcellularLocation>
</comment>
<accession>A0A2G2YSP6</accession>
<sequence>MTDGVDILEPWNFNISYDKLVIASGAQAMTFGIKGVMEHAIFLHEVHHAQEIRWKLLLNLMLSDVPVDELSLSLFMGDPNSQDLSLAAKKVTINVCFQSGVHFVQGVVKDVQPEKIILSDGTDVLYGLLVWSTGVGPTPFVNTLDLPKVAEHQGKYLAGLLNRLGKDGRGRANSAKDMDLEDPFVYKHLGRMGTIGRYKALVDLRERKVGKGLSLVGFTSWLIWHSAYLTRVVVCHAGQARGRLAKPEEGINLLRCFGLPDLIVVGGLAIIESFCNMTINTFTGEYAISSDVPN</sequence>
<dbReference type="GO" id="GO:0005777">
    <property type="term" value="C:peroxisome"/>
    <property type="evidence" value="ECO:0007669"/>
    <property type="project" value="UniProtKB-SubCell"/>
</dbReference>
<gene>
    <name evidence="13" type="ORF">T459_23572</name>
</gene>
<evidence type="ECO:0000256" key="9">
    <source>
        <dbReference type="ARBA" id="ARBA00023128"/>
    </source>
</evidence>
<reference evidence="13 14" key="2">
    <citation type="journal article" date="2017" name="Genome Biol.">
        <title>New reference genome sequences of hot pepper reveal the massive evolution of plant disease-resistance genes by retroduplication.</title>
        <authorList>
            <person name="Kim S."/>
            <person name="Park J."/>
            <person name="Yeom S.I."/>
            <person name="Kim Y.M."/>
            <person name="Seo E."/>
            <person name="Kim K.T."/>
            <person name="Kim M.S."/>
            <person name="Lee J.M."/>
            <person name="Cheong K."/>
            <person name="Shin H.S."/>
            <person name="Kim S.B."/>
            <person name="Han K."/>
            <person name="Lee J."/>
            <person name="Park M."/>
            <person name="Lee H.A."/>
            <person name="Lee H.Y."/>
            <person name="Lee Y."/>
            <person name="Oh S."/>
            <person name="Lee J.H."/>
            <person name="Choi E."/>
            <person name="Choi E."/>
            <person name="Lee S.E."/>
            <person name="Jeon J."/>
            <person name="Kim H."/>
            <person name="Choi G."/>
            <person name="Song H."/>
            <person name="Lee J."/>
            <person name="Lee S.C."/>
            <person name="Kwon J.K."/>
            <person name="Lee H.Y."/>
            <person name="Koo N."/>
            <person name="Hong Y."/>
            <person name="Kim R.W."/>
            <person name="Kang W.H."/>
            <person name="Huh J.H."/>
            <person name="Kang B.C."/>
            <person name="Yang T.J."/>
            <person name="Lee Y.H."/>
            <person name="Bennetzen J.L."/>
            <person name="Choi D."/>
        </authorList>
    </citation>
    <scope>NUCLEOTIDE SEQUENCE [LARGE SCALE GENOMIC DNA]</scope>
    <source>
        <strain evidence="14">cv. CM334</strain>
    </source>
</reference>
<evidence type="ECO:0000256" key="4">
    <source>
        <dbReference type="ARBA" id="ARBA00022630"/>
    </source>
</evidence>
<evidence type="ECO:0000259" key="12">
    <source>
        <dbReference type="Pfam" id="PF07992"/>
    </source>
</evidence>
<dbReference type="SUPFAM" id="SSF51905">
    <property type="entry name" value="FAD/NAD(P)-binding domain"/>
    <property type="match status" value="1"/>
</dbReference>
<dbReference type="AlphaFoldDB" id="A0A2G2YSP6"/>
<evidence type="ECO:0000313" key="14">
    <source>
        <dbReference type="Proteomes" id="UP000222542"/>
    </source>
</evidence>
<dbReference type="InterPro" id="IPR036188">
    <property type="entry name" value="FAD/NAD-bd_sf"/>
</dbReference>
<evidence type="ECO:0000256" key="11">
    <source>
        <dbReference type="ARBA" id="ARBA00049010"/>
    </source>
</evidence>
<dbReference type="PANTHER" id="PTHR43706:SF13">
    <property type="entry name" value="NADH DEHYDROGENASE-RELATED"/>
    <property type="match status" value="1"/>
</dbReference>
<dbReference type="Pfam" id="PF07992">
    <property type="entry name" value="Pyr_redox_2"/>
    <property type="match status" value="1"/>
</dbReference>
<comment type="catalytic activity">
    <reaction evidence="11">
        <text>a ubiquinone + NADH + H(+) = a ubiquinol + NAD(+)</text>
        <dbReference type="Rhea" id="RHEA:23152"/>
        <dbReference type="Rhea" id="RHEA-COMP:9565"/>
        <dbReference type="Rhea" id="RHEA-COMP:9566"/>
        <dbReference type="ChEBI" id="CHEBI:15378"/>
        <dbReference type="ChEBI" id="CHEBI:16389"/>
        <dbReference type="ChEBI" id="CHEBI:17976"/>
        <dbReference type="ChEBI" id="CHEBI:57540"/>
        <dbReference type="ChEBI" id="CHEBI:57945"/>
    </reaction>
</comment>
<comment type="caution">
    <text evidence="13">The sequence shown here is derived from an EMBL/GenBank/DDBJ whole genome shotgun (WGS) entry which is preliminary data.</text>
</comment>
<dbReference type="Proteomes" id="UP000222542">
    <property type="component" value="Unassembled WGS sequence"/>
</dbReference>
<evidence type="ECO:0000256" key="1">
    <source>
        <dbReference type="ARBA" id="ARBA00004275"/>
    </source>
</evidence>
<keyword evidence="14" id="KW-1185">Reference proteome</keyword>
<keyword evidence="4" id="KW-0285">Flavoprotein</keyword>
<dbReference type="GO" id="GO:0005743">
    <property type="term" value="C:mitochondrial inner membrane"/>
    <property type="evidence" value="ECO:0007669"/>
    <property type="project" value="UniProtKB-SubCell"/>
</dbReference>
<name>A0A2G2YSP6_CAPAN</name>
<evidence type="ECO:0000256" key="5">
    <source>
        <dbReference type="ARBA" id="ARBA00022792"/>
    </source>
</evidence>
<evidence type="ECO:0000256" key="10">
    <source>
        <dbReference type="ARBA" id="ARBA00023140"/>
    </source>
</evidence>
<evidence type="ECO:0000313" key="13">
    <source>
        <dbReference type="EMBL" id="PHT72787.1"/>
    </source>
</evidence>
<reference evidence="13 14" key="1">
    <citation type="journal article" date="2014" name="Nat. Genet.">
        <title>Genome sequence of the hot pepper provides insights into the evolution of pungency in Capsicum species.</title>
        <authorList>
            <person name="Kim S."/>
            <person name="Park M."/>
            <person name="Yeom S.I."/>
            <person name="Kim Y.M."/>
            <person name="Lee J.M."/>
            <person name="Lee H.A."/>
            <person name="Seo E."/>
            <person name="Choi J."/>
            <person name="Cheong K."/>
            <person name="Kim K.T."/>
            <person name="Jung K."/>
            <person name="Lee G.W."/>
            <person name="Oh S.K."/>
            <person name="Bae C."/>
            <person name="Kim S.B."/>
            <person name="Lee H.Y."/>
            <person name="Kim S.Y."/>
            <person name="Kim M.S."/>
            <person name="Kang B.C."/>
            <person name="Jo Y.D."/>
            <person name="Yang H.B."/>
            <person name="Jeong H.J."/>
            <person name="Kang W.H."/>
            <person name="Kwon J.K."/>
            <person name="Shin C."/>
            <person name="Lim J.Y."/>
            <person name="Park J.H."/>
            <person name="Huh J.H."/>
            <person name="Kim J.S."/>
            <person name="Kim B.D."/>
            <person name="Cohen O."/>
            <person name="Paran I."/>
            <person name="Suh M.C."/>
            <person name="Lee S.B."/>
            <person name="Kim Y.K."/>
            <person name="Shin Y."/>
            <person name="Noh S.J."/>
            <person name="Park J."/>
            <person name="Seo Y.S."/>
            <person name="Kwon S.Y."/>
            <person name="Kim H.A."/>
            <person name="Park J.M."/>
            <person name="Kim H.J."/>
            <person name="Choi S.B."/>
            <person name="Bosland P.W."/>
            <person name="Reeves G."/>
            <person name="Jo S.H."/>
            <person name="Lee B.W."/>
            <person name="Cho H.T."/>
            <person name="Choi H.S."/>
            <person name="Lee M.S."/>
            <person name="Yu Y."/>
            <person name="Do Choi Y."/>
            <person name="Park B.S."/>
            <person name="van Deynze A."/>
            <person name="Ashrafi H."/>
            <person name="Hill T."/>
            <person name="Kim W.T."/>
            <person name="Pai H.S."/>
            <person name="Ahn H.K."/>
            <person name="Yeam I."/>
            <person name="Giovannoni J.J."/>
            <person name="Rose J.K."/>
            <person name="Sorensen I."/>
            <person name="Lee S.J."/>
            <person name="Kim R.W."/>
            <person name="Choi I.Y."/>
            <person name="Choi B.S."/>
            <person name="Lim J.S."/>
            <person name="Lee Y.H."/>
            <person name="Choi D."/>
        </authorList>
    </citation>
    <scope>NUCLEOTIDE SEQUENCE [LARGE SCALE GENOMIC DNA]</scope>
    <source>
        <strain evidence="14">cv. CM334</strain>
    </source>
</reference>
<evidence type="ECO:0000256" key="7">
    <source>
        <dbReference type="ARBA" id="ARBA00023002"/>
    </source>
</evidence>
<dbReference type="InterPro" id="IPR045024">
    <property type="entry name" value="NDH-2"/>
</dbReference>
<dbReference type="STRING" id="4072.A0A2G2YSP6"/>
<dbReference type="EMBL" id="AYRZ02000009">
    <property type="protein sequence ID" value="PHT72787.1"/>
    <property type="molecule type" value="Genomic_DNA"/>
</dbReference>
<organism evidence="13 14">
    <name type="scientific">Capsicum annuum</name>
    <name type="common">Capsicum pepper</name>
    <dbReference type="NCBI Taxonomy" id="4072"/>
    <lineage>
        <taxon>Eukaryota</taxon>
        <taxon>Viridiplantae</taxon>
        <taxon>Streptophyta</taxon>
        <taxon>Embryophyta</taxon>
        <taxon>Tracheophyta</taxon>
        <taxon>Spermatophyta</taxon>
        <taxon>Magnoliopsida</taxon>
        <taxon>eudicotyledons</taxon>
        <taxon>Gunneridae</taxon>
        <taxon>Pentapetalae</taxon>
        <taxon>asterids</taxon>
        <taxon>lamiids</taxon>
        <taxon>Solanales</taxon>
        <taxon>Solanaceae</taxon>
        <taxon>Solanoideae</taxon>
        <taxon>Capsiceae</taxon>
        <taxon>Capsicum</taxon>
    </lineage>
</organism>
<feature type="domain" description="FAD/NAD(P)-binding" evidence="12">
    <location>
        <begin position="12"/>
        <end position="56"/>
    </location>
</feature>
<keyword evidence="8" id="KW-0520">NAD</keyword>
<keyword evidence="5" id="KW-0472">Membrane</keyword>
<dbReference type="Gramene" id="PHT72787">
    <property type="protein sequence ID" value="PHT72787"/>
    <property type="gene ID" value="T459_23572"/>
</dbReference>